<keyword evidence="3" id="KW-0808">Transferase</keyword>
<comment type="similarity">
    <text evidence="1">Belongs to the methyltransferase superfamily.</text>
</comment>
<evidence type="ECO:0000256" key="3">
    <source>
        <dbReference type="ARBA" id="ARBA00022679"/>
    </source>
</evidence>
<dbReference type="EMBL" id="AP018227">
    <property type="protein sequence ID" value="BAY87132.1"/>
    <property type="molecule type" value="Genomic_DNA"/>
</dbReference>
<dbReference type="GO" id="GO:0032259">
    <property type="term" value="P:methylation"/>
    <property type="evidence" value="ECO:0007669"/>
    <property type="project" value="UniProtKB-KW"/>
</dbReference>
<dbReference type="Gene3D" id="3.40.50.150">
    <property type="entry name" value="Vaccinia Virus protein VP39"/>
    <property type="match status" value="1"/>
</dbReference>
<keyword evidence="2" id="KW-0489">Methyltransferase</keyword>
<accession>A0A1Z4M0Y0</accession>
<dbReference type="OrthoDB" id="9797252at2"/>
<dbReference type="SUPFAM" id="SSF53335">
    <property type="entry name" value="S-adenosyl-L-methionine-dependent methyltransferases"/>
    <property type="match status" value="1"/>
</dbReference>
<dbReference type="InterPro" id="IPR013216">
    <property type="entry name" value="Methyltransf_11"/>
</dbReference>
<dbReference type="Proteomes" id="UP000218418">
    <property type="component" value="Chromosome"/>
</dbReference>
<evidence type="ECO:0000256" key="2">
    <source>
        <dbReference type="ARBA" id="ARBA00022603"/>
    </source>
</evidence>
<dbReference type="InterPro" id="IPR029063">
    <property type="entry name" value="SAM-dependent_MTases_sf"/>
</dbReference>
<reference evidence="5 6" key="1">
    <citation type="submission" date="2017-06" db="EMBL/GenBank/DDBJ databases">
        <title>Genome sequencing of cyanobaciteial culture collection at National Institute for Environmental Studies (NIES).</title>
        <authorList>
            <person name="Hirose Y."/>
            <person name="Shimura Y."/>
            <person name="Fujisawa T."/>
            <person name="Nakamura Y."/>
            <person name="Kawachi M."/>
        </authorList>
    </citation>
    <scope>NUCLEOTIDE SEQUENCE [LARGE SCALE GENOMIC DNA]</scope>
    <source>
        <strain evidence="5 6">NIES-267</strain>
    </source>
</reference>
<gene>
    <name evidence="5" type="ORF">NIES267_66500</name>
</gene>
<evidence type="ECO:0000256" key="1">
    <source>
        <dbReference type="ARBA" id="ARBA00008361"/>
    </source>
</evidence>
<evidence type="ECO:0000313" key="5">
    <source>
        <dbReference type="EMBL" id="BAY87132.1"/>
    </source>
</evidence>
<dbReference type="PANTHER" id="PTHR44942">
    <property type="entry name" value="METHYLTRANSF_11 DOMAIN-CONTAINING PROTEIN"/>
    <property type="match status" value="1"/>
</dbReference>
<proteinExistence type="inferred from homology"/>
<dbReference type="AlphaFoldDB" id="A0A1Z4M0Y0"/>
<evidence type="ECO:0000313" key="6">
    <source>
        <dbReference type="Proteomes" id="UP000218418"/>
    </source>
</evidence>
<keyword evidence="6" id="KW-1185">Reference proteome</keyword>
<sequence length="261" mass="30137">MTETNKEITPLHTLNPQNRFTDRVEDYVKYRPSYPTAAIDKILENFTLPITAADIGAGTGISSRLLATHGVKVTAIEPNEEMRNAGIRDNTSLVEWKDGTAENTNLPDESVDLVTCFQAFHWFTPEPTLREFQRILKPKGKLAVVWNFRDEKDEFTAEYSRIIREASNNHPAESKMKSIEPLKETTYFKNFEEYNFVYQQELDFTGLIGRAMSVSYLPKSGEDYDKLITNFENLYEQFKNKRGLIYMTYFTSLHLGESIKN</sequence>
<dbReference type="Pfam" id="PF08241">
    <property type="entry name" value="Methyltransf_11"/>
    <property type="match status" value="1"/>
</dbReference>
<organism evidence="5 6">
    <name type="scientific">Calothrix parasitica NIES-267</name>
    <dbReference type="NCBI Taxonomy" id="1973488"/>
    <lineage>
        <taxon>Bacteria</taxon>
        <taxon>Bacillati</taxon>
        <taxon>Cyanobacteriota</taxon>
        <taxon>Cyanophyceae</taxon>
        <taxon>Nostocales</taxon>
        <taxon>Calotrichaceae</taxon>
        <taxon>Calothrix</taxon>
    </lineage>
</organism>
<evidence type="ECO:0000259" key="4">
    <source>
        <dbReference type="Pfam" id="PF08241"/>
    </source>
</evidence>
<feature type="domain" description="Methyltransferase type 11" evidence="4">
    <location>
        <begin position="54"/>
        <end position="143"/>
    </location>
</feature>
<dbReference type="InterPro" id="IPR051052">
    <property type="entry name" value="Diverse_substrate_MTase"/>
</dbReference>
<dbReference type="CDD" id="cd02440">
    <property type="entry name" value="AdoMet_MTases"/>
    <property type="match status" value="1"/>
</dbReference>
<protein>
    <recommendedName>
        <fullName evidence="4">Methyltransferase type 11 domain-containing protein</fullName>
    </recommendedName>
</protein>
<dbReference type="PANTHER" id="PTHR44942:SF4">
    <property type="entry name" value="METHYLTRANSFERASE TYPE 11 DOMAIN-CONTAINING PROTEIN"/>
    <property type="match status" value="1"/>
</dbReference>
<dbReference type="GO" id="GO:0008757">
    <property type="term" value="F:S-adenosylmethionine-dependent methyltransferase activity"/>
    <property type="evidence" value="ECO:0007669"/>
    <property type="project" value="InterPro"/>
</dbReference>
<name>A0A1Z4M0Y0_9CYAN</name>